<keyword evidence="4" id="KW-1185">Reference proteome</keyword>
<dbReference type="RefSeq" id="WP_150447972.1">
    <property type="nucleotide sequence ID" value="NZ_VYSA01000001.1"/>
</dbReference>
<dbReference type="InterPro" id="IPR051910">
    <property type="entry name" value="ComF/GntX_DNA_util-trans"/>
</dbReference>
<dbReference type="Pfam" id="PF00156">
    <property type="entry name" value="Pribosyltran"/>
    <property type="match status" value="1"/>
</dbReference>
<dbReference type="PANTHER" id="PTHR47505">
    <property type="entry name" value="DNA UTILIZATION PROTEIN YHGH"/>
    <property type="match status" value="1"/>
</dbReference>
<comment type="similarity">
    <text evidence="1">Belongs to the ComF/GntX family.</text>
</comment>
<name>A0A5J5J8T0_9MICO</name>
<dbReference type="InterPro" id="IPR029057">
    <property type="entry name" value="PRTase-like"/>
</dbReference>
<dbReference type="PANTHER" id="PTHR47505:SF1">
    <property type="entry name" value="DNA UTILIZATION PROTEIN YHGH"/>
    <property type="match status" value="1"/>
</dbReference>
<dbReference type="AlphaFoldDB" id="A0A5J5J8T0"/>
<dbReference type="Gene3D" id="3.40.50.2020">
    <property type="match status" value="1"/>
</dbReference>
<feature type="domain" description="Phosphoribosyltransferase" evidence="2">
    <location>
        <begin position="127"/>
        <end position="227"/>
    </location>
</feature>
<accession>A0A5J5J8T0</accession>
<gene>
    <name evidence="3" type="ORF">F6B43_06290</name>
</gene>
<dbReference type="Proteomes" id="UP000325827">
    <property type="component" value="Unassembled WGS sequence"/>
</dbReference>
<dbReference type="SUPFAM" id="SSF53271">
    <property type="entry name" value="PRTase-like"/>
    <property type="match status" value="1"/>
</dbReference>
<evidence type="ECO:0000256" key="1">
    <source>
        <dbReference type="ARBA" id="ARBA00008007"/>
    </source>
</evidence>
<evidence type="ECO:0000313" key="3">
    <source>
        <dbReference type="EMBL" id="KAA9111203.1"/>
    </source>
</evidence>
<protein>
    <submittedName>
        <fullName evidence="3">ComF family protein</fullName>
    </submittedName>
</protein>
<dbReference type="InterPro" id="IPR000836">
    <property type="entry name" value="PRTase_dom"/>
</dbReference>
<dbReference type="EMBL" id="VYSA01000001">
    <property type="protein sequence ID" value="KAA9111203.1"/>
    <property type="molecule type" value="Genomic_DNA"/>
</dbReference>
<evidence type="ECO:0000313" key="4">
    <source>
        <dbReference type="Proteomes" id="UP000325827"/>
    </source>
</evidence>
<comment type="caution">
    <text evidence="3">The sequence shown here is derived from an EMBL/GenBank/DDBJ whole genome shotgun (WGS) entry which is preliminary data.</text>
</comment>
<evidence type="ECO:0000259" key="2">
    <source>
        <dbReference type="Pfam" id="PF00156"/>
    </source>
</evidence>
<proteinExistence type="inferred from homology"/>
<dbReference type="CDD" id="cd06223">
    <property type="entry name" value="PRTases_typeI"/>
    <property type="match status" value="1"/>
</dbReference>
<dbReference type="OrthoDB" id="5242900at2"/>
<reference evidence="4" key="1">
    <citation type="submission" date="2019-09" db="EMBL/GenBank/DDBJ databases">
        <title>Mumia zhuanghuii sp. nov. isolated from the intestinal contents of plateau pika (Ochotona curzoniae) in the Qinghai-Tibet plateau of China.</title>
        <authorList>
            <person name="Tian Z."/>
        </authorList>
    </citation>
    <scope>NUCLEOTIDE SEQUENCE [LARGE SCALE GENOMIC DNA]</scope>
    <source>
        <strain evidence="4">JCM 30598</strain>
    </source>
</reference>
<sequence length="240" mass="24958">MNVPISPRPTDPAWLATAVRTALAQAMSLALPVECAGCDLPDVALCPRCRAALAPVARSQRLGSGLAVWSGLPFEGVAARVIRALKEEGRTSLARPLADALRIAALAGADGAGDAAFVPVPTSRAALRRRGFRVVELVARRAGLPVTRILTTRRGTADQRSLGRSARRHNVDGSLRARPADALQVVIIDDVVTTGATLEEAARALKAVGAVVLGAATIAATPRLGKPSGERRVAASETHR</sequence>
<organism evidence="3 4">
    <name type="scientific">Microbacterium rhizomatis</name>
    <dbReference type="NCBI Taxonomy" id="1631477"/>
    <lineage>
        <taxon>Bacteria</taxon>
        <taxon>Bacillati</taxon>
        <taxon>Actinomycetota</taxon>
        <taxon>Actinomycetes</taxon>
        <taxon>Micrococcales</taxon>
        <taxon>Microbacteriaceae</taxon>
        <taxon>Microbacterium</taxon>
    </lineage>
</organism>